<feature type="domain" description="DUF7730" evidence="1">
    <location>
        <begin position="7"/>
        <end position="68"/>
    </location>
</feature>
<dbReference type="EMBL" id="VXIT01000017">
    <property type="protein sequence ID" value="KAA6407549.1"/>
    <property type="molecule type" value="Genomic_DNA"/>
</dbReference>
<evidence type="ECO:0000259" key="1">
    <source>
        <dbReference type="Pfam" id="PF24864"/>
    </source>
</evidence>
<dbReference type="Proteomes" id="UP000324767">
    <property type="component" value="Unassembled WGS sequence"/>
</dbReference>
<accession>A0A5M8PDX7</accession>
<sequence>MTAEEEKRACGTSTLAITATCRLIYLEAIDLYYANHIFKCCVITWLPDFLDSFGTANINIISEIRYHGHAGAELYTLEQMPGLRTLKVVLGFYCSECEGHHHQIRRRECEWFGGAGHPNITDLENEISAMNEYLKQI</sequence>
<dbReference type="AlphaFoldDB" id="A0A5M8PDX7"/>
<name>A0A5M8PDX7_9LECA</name>
<dbReference type="InterPro" id="IPR056632">
    <property type="entry name" value="DUF7730"/>
</dbReference>
<proteinExistence type="predicted"/>
<reference evidence="2 3" key="1">
    <citation type="submission" date="2019-09" db="EMBL/GenBank/DDBJ databases">
        <title>The hologenome of the rock-dwelling lichen Lasallia pustulata.</title>
        <authorList>
            <person name="Greshake Tzovaras B."/>
            <person name="Segers F."/>
            <person name="Bicker A."/>
            <person name="Dal Grande F."/>
            <person name="Otte J."/>
            <person name="Hankeln T."/>
            <person name="Schmitt I."/>
            <person name="Ebersberger I."/>
        </authorList>
    </citation>
    <scope>NUCLEOTIDE SEQUENCE [LARGE SCALE GENOMIC DNA]</scope>
    <source>
        <strain evidence="2">A1-1</strain>
    </source>
</reference>
<evidence type="ECO:0000313" key="3">
    <source>
        <dbReference type="Proteomes" id="UP000324767"/>
    </source>
</evidence>
<comment type="caution">
    <text evidence="2">The sequence shown here is derived from an EMBL/GenBank/DDBJ whole genome shotgun (WGS) entry which is preliminary data.</text>
</comment>
<dbReference type="Pfam" id="PF24864">
    <property type="entry name" value="DUF7730"/>
    <property type="match status" value="1"/>
</dbReference>
<organism evidence="2 3">
    <name type="scientific">Lasallia pustulata</name>
    <dbReference type="NCBI Taxonomy" id="136370"/>
    <lineage>
        <taxon>Eukaryota</taxon>
        <taxon>Fungi</taxon>
        <taxon>Dikarya</taxon>
        <taxon>Ascomycota</taxon>
        <taxon>Pezizomycotina</taxon>
        <taxon>Lecanoromycetes</taxon>
        <taxon>OSLEUM clade</taxon>
        <taxon>Umbilicariomycetidae</taxon>
        <taxon>Umbilicariales</taxon>
        <taxon>Umbilicariaceae</taxon>
        <taxon>Lasallia</taxon>
    </lineage>
</organism>
<protein>
    <recommendedName>
        <fullName evidence="1">DUF7730 domain-containing protein</fullName>
    </recommendedName>
</protein>
<gene>
    <name evidence="2" type="ORF">FRX48_08792</name>
</gene>
<evidence type="ECO:0000313" key="2">
    <source>
        <dbReference type="EMBL" id="KAA6407549.1"/>
    </source>
</evidence>